<dbReference type="AlphaFoldDB" id="A0A0L0N4Z9"/>
<evidence type="ECO:0000313" key="1">
    <source>
        <dbReference type="EMBL" id="KND89152.1"/>
    </source>
</evidence>
<keyword evidence="2" id="KW-1185">Reference proteome</keyword>
<evidence type="ECO:0000313" key="2">
    <source>
        <dbReference type="Proteomes" id="UP000036947"/>
    </source>
</evidence>
<dbReference type="Proteomes" id="UP000036947">
    <property type="component" value="Unassembled WGS sequence"/>
</dbReference>
<gene>
    <name evidence="1" type="ORF">TOPH_06089</name>
</gene>
<reference evidence="1 2" key="1">
    <citation type="journal article" date="2015" name="BMC Genomics">
        <title>The genome of the truffle-parasite Tolypocladium ophioglossoides and the evolution of antifungal peptaibiotics.</title>
        <authorList>
            <person name="Quandt C.A."/>
            <person name="Bushley K.E."/>
            <person name="Spatafora J.W."/>
        </authorList>
    </citation>
    <scope>NUCLEOTIDE SEQUENCE [LARGE SCALE GENOMIC DNA]</scope>
    <source>
        <strain evidence="1 2">CBS 100239</strain>
    </source>
</reference>
<feature type="non-terminal residue" evidence="1">
    <location>
        <position position="215"/>
    </location>
</feature>
<organism evidence="1 2">
    <name type="scientific">Tolypocladium ophioglossoides (strain CBS 100239)</name>
    <name type="common">Snaketongue truffleclub</name>
    <name type="synonym">Elaphocordyceps ophioglossoides</name>
    <dbReference type="NCBI Taxonomy" id="1163406"/>
    <lineage>
        <taxon>Eukaryota</taxon>
        <taxon>Fungi</taxon>
        <taxon>Dikarya</taxon>
        <taxon>Ascomycota</taxon>
        <taxon>Pezizomycotina</taxon>
        <taxon>Sordariomycetes</taxon>
        <taxon>Hypocreomycetidae</taxon>
        <taxon>Hypocreales</taxon>
        <taxon>Ophiocordycipitaceae</taxon>
        <taxon>Tolypocladium</taxon>
    </lineage>
</organism>
<comment type="caution">
    <text evidence="1">The sequence shown here is derived from an EMBL/GenBank/DDBJ whole genome shotgun (WGS) entry which is preliminary data.</text>
</comment>
<name>A0A0L0N4Z9_TOLOC</name>
<proteinExistence type="predicted"/>
<dbReference type="EMBL" id="LFRF01000020">
    <property type="protein sequence ID" value="KND89152.1"/>
    <property type="molecule type" value="Genomic_DNA"/>
</dbReference>
<dbReference type="OrthoDB" id="5017668at2759"/>
<sequence>NVLGIEVNPGNIRLIPSSDDPYQWDPLPGKEYLFEKHLSKLSIGPLMELCREVGTSFRAVRPSETTESCAAQVVDPRKELQRLRQERAELISSVKKRLKRYQREHQRLRRHKYVRFVREAEVERGVDRSLSTTLANRTVQNLAGALKLFLDPGKIGFYCKVLEQFSADAESSGDLLLTKSGVLDGNKVVLRRATGTSLVKDNRNALDVELRVWSC</sequence>
<protein>
    <submittedName>
        <fullName evidence="1">Uncharacterized protein</fullName>
    </submittedName>
</protein>
<dbReference type="STRING" id="1163406.A0A0L0N4Z9"/>
<feature type="non-terminal residue" evidence="1">
    <location>
        <position position="1"/>
    </location>
</feature>
<accession>A0A0L0N4Z9</accession>